<accession>A0ABV2YC98</accession>
<dbReference type="InterPro" id="IPR002577">
    <property type="entry name" value="HTH_HxlR"/>
</dbReference>
<gene>
    <name evidence="6" type="ORF">AB0E65_03770</name>
</gene>
<keyword evidence="3" id="KW-0804">Transcription</keyword>
<evidence type="ECO:0000256" key="1">
    <source>
        <dbReference type="ARBA" id="ARBA00023015"/>
    </source>
</evidence>
<dbReference type="PROSITE" id="PS51118">
    <property type="entry name" value="HTH_HXLR"/>
    <property type="match status" value="1"/>
</dbReference>
<dbReference type="InterPro" id="IPR036388">
    <property type="entry name" value="WH-like_DNA-bd_sf"/>
</dbReference>
<sequence>MNTTGLPDADATDIVRVTEALQMITPRWHARILLTLSQPPQRYTDIAIRLPHLQSGQLHPRLRALCDAGLAERTEHSSRHVLYGLTDRGQQLLPVFQMLGAWAHQHLGNPSRLPLIDHVEDALARLSRRQTPAILWALRFRREATARALAHLVIPGNHWASVYTPLRRLADDGLVVTAGTGCPYRLSPAGEALAPALAALSVWAAGRPMTEAVSHRLWGRPRSLTEATTGPQPWTSHRSRLPAPPARPGSSMLPAAGRHTPHAAWRHHDLFSHPSAPVPQMAGATR</sequence>
<evidence type="ECO:0000256" key="4">
    <source>
        <dbReference type="SAM" id="MobiDB-lite"/>
    </source>
</evidence>
<dbReference type="EMBL" id="JBEZUR010000003">
    <property type="protein sequence ID" value="MEU3553349.1"/>
    <property type="molecule type" value="Genomic_DNA"/>
</dbReference>
<feature type="domain" description="HTH hxlR-type" evidence="5">
    <location>
        <begin position="6"/>
        <end position="111"/>
    </location>
</feature>
<dbReference type="Proteomes" id="UP001550850">
    <property type="component" value="Unassembled WGS sequence"/>
</dbReference>
<dbReference type="PANTHER" id="PTHR33204:SF37">
    <property type="entry name" value="HTH-TYPE TRANSCRIPTIONAL REGULATOR YODB"/>
    <property type="match status" value="1"/>
</dbReference>
<dbReference type="InterPro" id="IPR036390">
    <property type="entry name" value="WH_DNA-bd_sf"/>
</dbReference>
<comment type="caution">
    <text evidence="6">The sequence shown here is derived from an EMBL/GenBank/DDBJ whole genome shotgun (WGS) entry which is preliminary data.</text>
</comment>
<evidence type="ECO:0000256" key="2">
    <source>
        <dbReference type="ARBA" id="ARBA00023125"/>
    </source>
</evidence>
<keyword evidence="7" id="KW-1185">Reference proteome</keyword>
<evidence type="ECO:0000313" key="7">
    <source>
        <dbReference type="Proteomes" id="UP001550850"/>
    </source>
</evidence>
<name>A0ABV2YC98_9ACTN</name>
<dbReference type="SUPFAM" id="SSF46785">
    <property type="entry name" value="Winged helix' DNA-binding domain"/>
    <property type="match status" value="2"/>
</dbReference>
<dbReference type="PANTHER" id="PTHR33204">
    <property type="entry name" value="TRANSCRIPTIONAL REGULATOR, MARR FAMILY"/>
    <property type="match status" value="1"/>
</dbReference>
<proteinExistence type="predicted"/>
<protein>
    <submittedName>
        <fullName evidence="6">Helix-turn-helix domain-containing protein</fullName>
    </submittedName>
</protein>
<reference evidence="6 7" key="1">
    <citation type="submission" date="2024-06" db="EMBL/GenBank/DDBJ databases">
        <title>The Natural Products Discovery Center: Release of the First 8490 Sequenced Strains for Exploring Actinobacteria Biosynthetic Diversity.</title>
        <authorList>
            <person name="Kalkreuter E."/>
            <person name="Kautsar S.A."/>
            <person name="Yang D."/>
            <person name="Bader C.D."/>
            <person name="Teijaro C.N."/>
            <person name="Fluegel L."/>
            <person name="Davis C.M."/>
            <person name="Simpson J.R."/>
            <person name="Lauterbach L."/>
            <person name="Steele A.D."/>
            <person name="Gui C."/>
            <person name="Meng S."/>
            <person name="Li G."/>
            <person name="Viehrig K."/>
            <person name="Ye F."/>
            <person name="Su P."/>
            <person name="Kiefer A.F."/>
            <person name="Nichols A."/>
            <person name="Cepeda A.J."/>
            <person name="Yan W."/>
            <person name="Fan B."/>
            <person name="Jiang Y."/>
            <person name="Adhikari A."/>
            <person name="Zheng C.-J."/>
            <person name="Schuster L."/>
            <person name="Cowan T.M."/>
            <person name="Smanski M.J."/>
            <person name="Chevrette M.G."/>
            <person name="De Carvalho L.P.S."/>
            <person name="Shen B."/>
        </authorList>
    </citation>
    <scope>NUCLEOTIDE SEQUENCE [LARGE SCALE GENOMIC DNA]</scope>
    <source>
        <strain evidence="6 7">NPDC038104</strain>
    </source>
</reference>
<organism evidence="6 7">
    <name type="scientific">Streptomyces fragilis</name>
    <dbReference type="NCBI Taxonomy" id="67301"/>
    <lineage>
        <taxon>Bacteria</taxon>
        <taxon>Bacillati</taxon>
        <taxon>Actinomycetota</taxon>
        <taxon>Actinomycetes</taxon>
        <taxon>Kitasatosporales</taxon>
        <taxon>Streptomycetaceae</taxon>
        <taxon>Streptomyces</taxon>
    </lineage>
</organism>
<evidence type="ECO:0000313" key="6">
    <source>
        <dbReference type="EMBL" id="MEU3553349.1"/>
    </source>
</evidence>
<dbReference type="Pfam" id="PF01638">
    <property type="entry name" value="HxlR"/>
    <property type="match status" value="1"/>
</dbReference>
<keyword evidence="2" id="KW-0238">DNA-binding</keyword>
<evidence type="ECO:0000259" key="5">
    <source>
        <dbReference type="PROSITE" id="PS51118"/>
    </source>
</evidence>
<evidence type="ECO:0000256" key="3">
    <source>
        <dbReference type="ARBA" id="ARBA00023163"/>
    </source>
</evidence>
<feature type="region of interest" description="Disordered" evidence="4">
    <location>
        <begin position="220"/>
        <end position="261"/>
    </location>
</feature>
<feature type="compositionally biased region" description="Polar residues" evidence="4">
    <location>
        <begin position="225"/>
        <end position="236"/>
    </location>
</feature>
<dbReference type="RefSeq" id="WP_245967420.1">
    <property type="nucleotide sequence ID" value="NZ_BEVZ01000002.1"/>
</dbReference>
<keyword evidence="1" id="KW-0805">Transcription regulation</keyword>
<dbReference type="Gene3D" id="1.10.10.10">
    <property type="entry name" value="Winged helix-like DNA-binding domain superfamily/Winged helix DNA-binding domain"/>
    <property type="match status" value="2"/>
</dbReference>